<dbReference type="CDD" id="cd00200">
    <property type="entry name" value="WD40"/>
    <property type="match status" value="1"/>
</dbReference>
<evidence type="ECO:0000313" key="8">
    <source>
        <dbReference type="EMBL" id="JAP71593.1"/>
    </source>
</evidence>
<proteinExistence type="evidence at transcript level"/>
<dbReference type="InterPro" id="IPR019775">
    <property type="entry name" value="WD40_repeat_CS"/>
</dbReference>
<feature type="compositionally biased region" description="Polar residues" evidence="6">
    <location>
        <begin position="1377"/>
        <end position="1389"/>
    </location>
</feature>
<feature type="compositionally biased region" description="Polar residues" evidence="6">
    <location>
        <begin position="1603"/>
        <end position="1623"/>
    </location>
</feature>
<feature type="compositionally biased region" description="Acidic residues" evidence="6">
    <location>
        <begin position="879"/>
        <end position="907"/>
    </location>
</feature>
<evidence type="ECO:0000256" key="6">
    <source>
        <dbReference type="SAM" id="MobiDB-lite"/>
    </source>
</evidence>
<dbReference type="GO" id="GO:0007010">
    <property type="term" value="P:cytoskeleton organization"/>
    <property type="evidence" value="ECO:0007669"/>
    <property type="project" value="TreeGrafter"/>
</dbReference>
<feature type="region of interest" description="Disordered" evidence="6">
    <location>
        <begin position="782"/>
        <end position="1017"/>
    </location>
</feature>
<dbReference type="EMBL" id="GEFM01004203">
    <property type="protein sequence ID" value="JAP71593.1"/>
    <property type="molecule type" value="mRNA"/>
</dbReference>
<evidence type="ECO:0000256" key="4">
    <source>
        <dbReference type="PROSITE-ProRule" id="PRU00035"/>
    </source>
</evidence>
<evidence type="ECO:0000259" key="7">
    <source>
        <dbReference type="PROSITE" id="PS50014"/>
    </source>
</evidence>
<feature type="compositionally biased region" description="Acidic residues" evidence="6">
    <location>
        <begin position="1712"/>
        <end position="1732"/>
    </location>
</feature>
<dbReference type="GO" id="GO:0005634">
    <property type="term" value="C:nucleus"/>
    <property type="evidence" value="ECO:0007669"/>
    <property type="project" value="TreeGrafter"/>
</dbReference>
<dbReference type="PROSITE" id="PS50014">
    <property type="entry name" value="BROMODOMAIN_2"/>
    <property type="match status" value="2"/>
</dbReference>
<dbReference type="Pfam" id="PF00400">
    <property type="entry name" value="WD40"/>
    <property type="match status" value="8"/>
</dbReference>
<dbReference type="Gene3D" id="1.20.920.10">
    <property type="entry name" value="Bromodomain-like"/>
    <property type="match status" value="2"/>
</dbReference>
<feature type="compositionally biased region" description="Basic residues" evidence="6">
    <location>
        <begin position="782"/>
        <end position="795"/>
    </location>
</feature>
<feature type="repeat" description="WD" evidence="5">
    <location>
        <begin position="248"/>
        <end position="293"/>
    </location>
</feature>
<dbReference type="PANTHER" id="PTHR16266">
    <property type="entry name" value="WD REPEAT DOMAIN 9"/>
    <property type="match status" value="1"/>
</dbReference>
<dbReference type="PROSITE" id="PS50082">
    <property type="entry name" value="WD_REPEATS_2"/>
    <property type="match status" value="6"/>
</dbReference>
<dbReference type="Pfam" id="PF25313">
    <property type="entry name" value="BRWD_AD"/>
    <property type="match status" value="1"/>
</dbReference>
<feature type="compositionally biased region" description="Basic and acidic residues" evidence="6">
    <location>
        <begin position="1633"/>
        <end position="1648"/>
    </location>
</feature>
<sequence length="1901" mass="213167">ELYFLISKFLSSGPCKQAGEALKREIEEHHLLPKRIDWLGNEHHRSFSELESSNFHIPNDYLLRICSRIGPLLDQLIPSGVTGSRSLLGSGSYSLLRQQSKVRRLRKTADVAARLHGSPPCFPHGVTAPSVALVLQGRALSGLPNCSQQLSTKFFSKAQLFRRLLGHLSSVYCVLFDRSGHYIFTGADDLLVKIWSACDGRLLVTLRGHSAEITDLAVSPDNGLLASGSCDKVIRVWCLQTLAPVAVLLGHTAMVTSLRFCPYPRGERQFLVSTGNDGCVCFWDYSSSRKSFNSKPLKFTERNRAGAQMICSSFSPGGAFLATGSTDHVVRVYHVLAPSGPERIAELEAHADQVDSLQFANNSCRFVSGSKDGTANVWTFERQQWRSITLRMATKLVGSEEQLDEDPKQKLKVTMVGWSHDDHMVMTAVNDHSIKVWDSHAGKLKHTLLGHEDEVFVLESHPVDSRVLLSGGHDGRIIIWDLAMGCSIRSFFNMIEGQGHGAVFDCKFSPDGLLFASTDSHGHISVFGYGSSDPYKKVPDEQFFHTDYRPLIRDAQQHVLDEQTQCAPHLMPPPFLVDIDGNPYPPALQRLVPGRERCHDSQLVPYVAVLANGESEILEPVRPLENQGPEERPVIDEMIQRLQQQQDHRLGGSSGQQSPPRASQAARLPSGHSPGHHSRVGMLRTGDVEGVRQSLGHWQSREPPAAPQEAGPSQAPRPPASVGRSLLCHSLTAGLVSGALRRAAEMAEAEQALYHQESQHRRQSFDVKVLCENLLASKHRTLNSRAKGSAKKKAAPHGVQTRSTRVGPSRGIGEDFEDPDDVTMSSTTDTGVVFSESSEHSESDSDYSDWAETPKPRKSAAKSTPKKQRKTAQPQRGEDEGDDTADSDDDDDGEEVEIEEDLSEEDSREGGSSQKLRSRNNHRVQAKDSDEDYAEMVARAHKKKHLVRKKQRKKKPSRSRSAGQPSASGSSSRRQATSQQQQQQQGDESEEEEEVEGKEKKGEAKKGAKAGRSRKGKVLRPPEWLMDVVPRKNPYFPQLGDDVVYFHQGHQMYVQAVKRCRTYRIKDRAQPWVRHKLREQELLRVLDIRYELCPPVHLCCLRVVPIEPNRGQVDGTPFVIRYHDMPDVIDFLVLRQTYDQAMRCNWKPTDRFRSIIDDAWWLGTIDTQAPLQLEYPDSMFQCCIVTWDNGEAERMSPWDFERIDPSRMPESTGGAVPVTPEERSRLCYRPRSNEWPRCGRDAFCERLVQGFHRIMELSIAEPFAVPVDLNAYPLYASVVAYPIDLTTIRTRLENRFYRRVDAIKFDIKFIELNAKKFNEPDSKIVQKAALLTRLLTKFIDDNSCRDPIKLYQELVDSSNGSSSNSSSRAGENSSSSTDNEVSCSPSSSGVKRKKVAPSGMSKKRRTEQSTPLTSTTWKAQCSDLLNLIFQCEDSTPFRQPVDVNIYEDYVNIIDVPMDLGTVRDRLQRDRYPSPTEFCKDMRLIFANSRNYNTNKKSRIYSMTIRMSAMFEERIRSITSDWRSAVKYETKVKNNQYVSKRSQPAALDFSSDSQPSSSRGSSRSTKVTFPPLTVRAAVLRPKKYLESDSDSEDEEIGSKKESTRGNTATRVTRANVQVSNQQLVNGKKSSRGVIGHDGRNTSSSEKELASESSLRKRKVVRNTSSSDGETNDDDEEDDDDDEDDSDNSSSDNEEQEEVECQVKEEETDKGGECEDEEGEEEEEEEEEQEEDEEPLRRRRSTRRAARTNVIGSDDSNDSVGSSSVGARDVSHGRSQRRTKRPHDSGGESEGTTGSSEKSSSLFVTDHDYGMPRRSSRKPPRRVDDAATEGGRTSKRSHVQTRNRGQQLVRYREQEDSDWTGGSEDDDDENDGLDSRAREVLSVSSRGRLRKLSKHAARAMVAQ</sequence>
<keyword evidence="1 5" id="KW-0853">WD repeat</keyword>
<feature type="compositionally biased region" description="Basic residues" evidence="6">
    <location>
        <begin position="856"/>
        <end position="870"/>
    </location>
</feature>
<dbReference type="SMART" id="SM00320">
    <property type="entry name" value="WD40"/>
    <property type="match status" value="8"/>
</dbReference>
<dbReference type="InterPro" id="IPR015943">
    <property type="entry name" value="WD40/YVTN_repeat-like_dom_sf"/>
</dbReference>
<reference evidence="8" key="1">
    <citation type="submission" date="2016-02" db="EMBL/GenBank/DDBJ databases">
        <title>RNAseq analyses of the midgut from blood- or serum-fed Ixodes ricinus ticks.</title>
        <authorList>
            <person name="Perner J."/>
            <person name="Provaznik J."/>
            <person name="Schrenkova J."/>
            <person name="Urbanova V."/>
            <person name="Ribeiro J.M."/>
            <person name="Kopacek P."/>
        </authorList>
    </citation>
    <scope>NUCLEOTIDE SEQUENCE</scope>
    <source>
        <tissue evidence="8">Gut</tissue>
    </source>
</reference>
<dbReference type="SUPFAM" id="SSF50978">
    <property type="entry name" value="WD40 repeat-like"/>
    <property type="match status" value="1"/>
</dbReference>
<feature type="non-terminal residue" evidence="8">
    <location>
        <position position="1"/>
    </location>
</feature>
<evidence type="ECO:0000256" key="2">
    <source>
        <dbReference type="ARBA" id="ARBA00022737"/>
    </source>
</evidence>
<feature type="compositionally biased region" description="Basic and acidic residues" evidence="6">
    <location>
        <begin position="1699"/>
        <end position="1711"/>
    </location>
</feature>
<keyword evidence="3 4" id="KW-0103">Bromodomain</keyword>
<feature type="region of interest" description="Disordered" evidence="6">
    <location>
        <begin position="1542"/>
        <end position="1568"/>
    </location>
</feature>
<feature type="compositionally biased region" description="Acidic residues" evidence="6">
    <location>
        <begin position="1853"/>
        <end position="1870"/>
    </location>
</feature>
<dbReference type="InterPro" id="IPR001680">
    <property type="entry name" value="WD40_rpt"/>
</dbReference>
<feature type="repeat" description="WD" evidence="5">
    <location>
        <begin position="164"/>
        <end position="205"/>
    </location>
</feature>
<feature type="compositionally biased region" description="Low complexity" evidence="6">
    <location>
        <begin position="1549"/>
        <end position="1563"/>
    </location>
</feature>
<dbReference type="FunFam" id="1.20.920.10:FF:000066">
    <property type="entry name" value="Transcription initiation factor TFIID subunit 1"/>
    <property type="match status" value="2"/>
</dbReference>
<dbReference type="InterPro" id="IPR057451">
    <property type="entry name" value="BRWD/PHIP_AD"/>
</dbReference>
<dbReference type="PRINTS" id="PR00503">
    <property type="entry name" value="BROMODOMAIN"/>
</dbReference>
<dbReference type="GO" id="GO:0006357">
    <property type="term" value="P:regulation of transcription by RNA polymerase II"/>
    <property type="evidence" value="ECO:0007669"/>
    <property type="project" value="TreeGrafter"/>
</dbReference>
<feature type="compositionally biased region" description="Low complexity" evidence="6">
    <location>
        <begin position="1745"/>
        <end position="1764"/>
    </location>
</feature>
<dbReference type="InterPro" id="IPR052060">
    <property type="entry name" value="Bromo_WD_repeat"/>
</dbReference>
<feature type="region of interest" description="Disordered" evidence="6">
    <location>
        <begin position="1356"/>
        <end position="1414"/>
    </location>
</feature>
<dbReference type="GO" id="GO:0008360">
    <property type="term" value="P:regulation of cell shape"/>
    <property type="evidence" value="ECO:0007669"/>
    <property type="project" value="TreeGrafter"/>
</dbReference>
<dbReference type="InterPro" id="IPR036322">
    <property type="entry name" value="WD40_repeat_dom_sf"/>
</dbReference>
<evidence type="ECO:0000256" key="5">
    <source>
        <dbReference type="PROSITE-ProRule" id="PRU00221"/>
    </source>
</evidence>
<dbReference type="SMART" id="SM00297">
    <property type="entry name" value="BROMO"/>
    <property type="match status" value="2"/>
</dbReference>
<protein>
    <recommendedName>
        <fullName evidence="7">Bromo domain-containing protein</fullName>
    </recommendedName>
</protein>
<dbReference type="Pfam" id="PF25437">
    <property type="entry name" value="BRWD1_N"/>
    <property type="match status" value="1"/>
</dbReference>
<organism evidence="8">
    <name type="scientific">Ixodes ricinus</name>
    <name type="common">Common tick</name>
    <name type="synonym">Acarus ricinus</name>
    <dbReference type="NCBI Taxonomy" id="34613"/>
    <lineage>
        <taxon>Eukaryota</taxon>
        <taxon>Metazoa</taxon>
        <taxon>Ecdysozoa</taxon>
        <taxon>Arthropoda</taxon>
        <taxon>Chelicerata</taxon>
        <taxon>Arachnida</taxon>
        <taxon>Acari</taxon>
        <taxon>Parasitiformes</taxon>
        <taxon>Ixodida</taxon>
        <taxon>Ixodoidea</taxon>
        <taxon>Ixodidae</taxon>
        <taxon>Ixodinae</taxon>
        <taxon>Ixodes</taxon>
    </lineage>
</organism>
<evidence type="ECO:0000256" key="3">
    <source>
        <dbReference type="ARBA" id="ARBA00023117"/>
    </source>
</evidence>
<feature type="domain" description="Bromo" evidence="7">
    <location>
        <begin position="1429"/>
        <end position="1499"/>
    </location>
</feature>
<dbReference type="FunFam" id="2.130.10.10:FF:002549">
    <property type="entry name" value="Bromodomain and WD repeat domain-containing 3"/>
    <property type="match status" value="1"/>
</dbReference>
<feature type="repeat" description="WD" evidence="5">
    <location>
        <begin position="448"/>
        <end position="490"/>
    </location>
</feature>
<evidence type="ECO:0000256" key="1">
    <source>
        <dbReference type="ARBA" id="ARBA00022574"/>
    </source>
</evidence>
<accession>A0A131XWC1</accession>
<dbReference type="PANTHER" id="PTHR16266:SF17">
    <property type="entry name" value="BRWD3"/>
    <property type="match status" value="1"/>
</dbReference>
<feature type="compositionally biased region" description="Basic residues" evidence="6">
    <location>
        <begin position="1735"/>
        <end position="1744"/>
    </location>
</feature>
<dbReference type="InterPro" id="IPR057452">
    <property type="entry name" value="BRWD/PHIP_N"/>
</dbReference>
<dbReference type="Gene3D" id="2.130.10.10">
    <property type="entry name" value="YVTN repeat-like/Quinoprotein amine dehydrogenase"/>
    <property type="match status" value="3"/>
</dbReference>
<dbReference type="InterPro" id="IPR001487">
    <property type="entry name" value="Bromodomain"/>
</dbReference>
<feature type="compositionally biased region" description="Acidic residues" evidence="6">
    <location>
        <begin position="987"/>
        <end position="996"/>
    </location>
</feature>
<feature type="compositionally biased region" description="Basic residues" evidence="6">
    <location>
        <begin position="939"/>
        <end position="958"/>
    </location>
</feature>
<feature type="compositionally biased region" description="Basic residues" evidence="6">
    <location>
        <begin position="1390"/>
        <end position="1405"/>
    </location>
</feature>
<feature type="compositionally biased region" description="Low complexity" evidence="6">
    <location>
        <begin position="959"/>
        <end position="986"/>
    </location>
</feature>
<feature type="domain" description="Bromo" evidence="7">
    <location>
        <begin position="1255"/>
        <end position="1325"/>
    </location>
</feature>
<feature type="region of interest" description="Disordered" evidence="6">
    <location>
        <begin position="693"/>
        <end position="723"/>
    </location>
</feature>
<dbReference type="PROSITE" id="PS00678">
    <property type="entry name" value="WD_REPEATS_1"/>
    <property type="match status" value="1"/>
</dbReference>
<feature type="repeat" description="WD" evidence="5">
    <location>
        <begin position="347"/>
        <end position="378"/>
    </location>
</feature>
<feature type="region of interest" description="Disordered" evidence="6">
    <location>
        <begin position="1582"/>
        <end position="1877"/>
    </location>
</feature>
<feature type="compositionally biased region" description="Basic and acidic residues" evidence="6">
    <location>
        <begin position="997"/>
        <end position="1006"/>
    </location>
</feature>
<feature type="compositionally biased region" description="Acidic residues" evidence="6">
    <location>
        <begin position="1668"/>
        <end position="1698"/>
    </location>
</feature>
<feature type="repeat" description="WD" evidence="5">
    <location>
        <begin position="413"/>
        <end position="447"/>
    </location>
</feature>
<dbReference type="CDD" id="cd05529">
    <property type="entry name" value="Bromo_WDR9_I_like"/>
    <property type="match status" value="1"/>
</dbReference>
<keyword evidence="2" id="KW-0677">Repeat</keyword>
<feature type="region of interest" description="Disordered" evidence="6">
    <location>
        <begin position="642"/>
        <end position="681"/>
    </location>
</feature>
<dbReference type="InterPro" id="IPR036427">
    <property type="entry name" value="Bromodomain-like_sf"/>
</dbReference>
<feature type="compositionally biased region" description="Low complexity" evidence="6">
    <location>
        <begin position="1788"/>
        <end position="1799"/>
    </location>
</feature>
<feature type="compositionally biased region" description="Low complexity" evidence="6">
    <location>
        <begin position="1357"/>
        <end position="1376"/>
    </location>
</feature>
<dbReference type="Pfam" id="PF00439">
    <property type="entry name" value="Bromodomain"/>
    <property type="match status" value="2"/>
</dbReference>
<feature type="repeat" description="WD" evidence="5">
    <location>
        <begin position="206"/>
        <end position="247"/>
    </location>
</feature>
<name>A0A131XWC1_IXORI</name>
<dbReference type="PROSITE" id="PS50294">
    <property type="entry name" value="WD_REPEATS_REGION"/>
    <property type="match status" value="4"/>
</dbReference>
<dbReference type="SUPFAM" id="SSF47370">
    <property type="entry name" value="Bromodomain"/>
    <property type="match status" value="2"/>
</dbReference>
<feature type="compositionally biased region" description="Basic residues" evidence="6">
    <location>
        <begin position="1007"/>
        <end position="1017"/>
    </location>
</feature>